<proteinExistence type="predicted"/>
<gene>
    <name evidence="2" type="primary">Rnf20</name>
    <name evidence="2" type="ORF">L345_09132</name>
</gene>
<protein>
    <submittedName>
        <fullName evidence="2">E3 ubiquitin-protein ligase BRE1A</fullName>
    </submittedName>
</protein>
<evidence type="ECO:0000313" key="3">
    <source>
        <dbReference type="Proteomes" id="UP000018936"/>
    </source>
</evidence>
<comment type="caution">
    <text evidence="2">The sequence shown here is derived from an EMBL/GenBank/DDBJ whole genome shotgun (WGS) entry which is preliminary data.</text>
</comment>
<organism evidence="2 3">
    <name type="scientific">Ophiophagus hannah</name>
    <name type="common">King cobra</name>
    <name type="synonym">Naja hannah</name>
    <dbReference type="NCBI Taxonomy" id="8665"/>
    <lineage>
        <taxon>Eukaryota</taxon>
        <taxon>Metazoa</taxon>
        <taxon>Chordata</taxon>
        <taxon>Craniata</taxon>
        <taxon>Vertebrata</taxon>
        <taxon>Euteleostomi</taxon>
        <taxon>Lepidosauria</taxon>
        <taxon>Squamata</taxon>
        <taxon>Bifurcata</taxon>
        <taxon>Unidentata</taxon>
        <taxon>Episquamata</taxon>
        <taxon>Toxicofera</taxon>
        <taxon>Serpentes</taxon>
        <taxon>Colubroidea</taxon>
        <taxon>Elapidae</taxon>
        <taxon>Elapinae</taxon>
        <taxon>Ophiophagus</taxon>
    </lineage>
</organism>
<feature type="non-terminal residue" evidence="2">
    <location>
        <position position="1"/>
    </location>
</feature>
<evidence type="ECO:0000256" key="1">
    <source>
        <dbReference type="SAM" id="MobiDB-lite"/>
    </source>
</evidence>
<name>V8NU87_OPHHA</name>
<feature type="region of interest" description="Disordered" evidence="1">
    <location>
        <begin position="233"/>
        <end position="256"/>
    </location>
</feature>
<dbReference type="AlphaFoldDB" id="V8NU87"/>
<feature type="region of interest" description="Disordered" evidence="1">
    <location>
        <begin position="595"/>
        <end position="638"/>
    </location>
</feature>
<accession>V8NU87</accession>
<sequence>MPITASAKNKIPQKFPHRNRDTGRVCFTTGNKDITFRSFLRSKNRLHFSSAGQFSLGGPQKLPCAVIRVAHFTLASLTTVFSQFLHFSEFSSHLERSGSAAEFAKARRGLGMRLGSFSTTEVSGTEPGARVQQAIRSLYPGPLAGWVGPFLSAPASSKPNLAIFPVSEMGEGITAEKLFRPGVGVPRPRLLSPRLKCAEEPSALSSFRAVETRLPVRCGIHEETYNEALRTPRDLQQGRNTPKAGRPLPLGNAGGPLRRSFSAARIARGGPTLEVQNSGCNERETALRILQFRRASKRILERRACYRWYRARMAEQREILAVTASSLLPTHPRLPQPCADGEGNLSENLLGAHTALPTPLQIRSLSPHPSLNCLDDPEYAASRLALSLGTRGCRALLRTPRLNRVSPEPGHGRRITLKKEIQMVGESKFKRQEREAFIKKNTTTTSVKSRKQESKHDFRRSGKIIHVLGRLAGIPRPNGSNGKTVGCGSPPTPILQPQKEIVVDGWRLTVNLPGLEGTDQGAGNRPAIQPSYFSLADIGSFWFVFGCFVNLHHFSSHLKPSTFLPTQTGRREGKSSPLCQHPCILLISAENELKERKKDEREGGRERGRKEKKEKEREGRKEGRERKRDRKIERKKEE</sequence>
<reference evidence="2 3" key="1">
    <citation type="journal article" date="2013" name="Proc. Natl. Acad. Sci. U.S.A.">
        <title>The king cobra genome reveals dynamic gene evolution and adaptation in the snake venom system.</title>
        <authorList>
            <person name="Vonk F.J."/>
            <person name="Casewell N.R."/>
            <person name="Henkel C.V."/>
            <person name="Heimberg A.M."/>
            <person name="Jansen H.J."/>
            <person name="McCleary R.J."/>
            <person name="Kerkkamp H.M."/>
            <person name="Vos R.A."/>
            <person name="Guerreiro I."/>
            <person name="Calvete J.J."/>
            <person name="Wuster W."/>
            <person name="Woods A.E."/>
            <person name="Logan J.M."/>
            <person name="Harrison R.A."/>
            <person name="Castoe T.A."/>
            <person name="de Koning A.P."/>
            <person name="Pollock D.D."/>
            <person name="Yandell M."/>
            <person name="Calderon D."/>
            <person name="Renjifo C."/>
            <person name="Currier R.B."/>
            <person name="Salgado D."/>
            <person name="Pla D."/>
            <person name="Sanz L."/>
            <person name="Hyder A.S."/>
            <person name="Ribeiro J.M."/>
            <person name="Arntzen J.W."/>
            <person name="van den Thillart G.E."/>
            <person name="Boetzer M."/>
            <person name="Pirovano W."/>
            <person name="Dirks R.P."/>
            <person name="Spaink H.P."/>
            <person name="Duboule D."/>
            <person name="McGlinn E."/>
            <person name="Kini R.M."/>
            <person name="Richardson M.K."/>
        </authorList>
    </citation>
    <scope>NUCLEOTIDE SEQUENCE</scope>
    <source>
        <tissue evidence="2">Blood</tissue>
    </source>
</reference>
<evidence type="ECO:0000313" key="2">
    <source>
        <dbReference type="EMBL" id="ETE65097.1"/>
    </source>
</evidence>
<dbReference type="EMBL" id="AZIM01001989">
    <property type="protein sequence ID" value="ETE65097.1"/>
    <property type="molecule type" value="Genomic_DNA"/>
</dbReference>
<keyword evidence="3" id="KW-1185">Reference proteome</keyword>
<dbReference type="Proteomes" id="UP000018936">
    <property type="component" value="Unassembled WGS sequence"/>
</dbReference>